<reference evidence="1 2" key="1">
    <citation type="submission" date="2020-04" db="EMBL/GenBank/DDBJ databases">
        <title>Phylogenetic Diversity and Antibacterial Activity against Ralstonia solanacearum of Endophytic Actinomycete Isolated from Moss.</title>
        <authorList>
            <person name="Zhuang X."/>
        </authorList>
    </citation>
    <scope>NUCLEOTIDE SEQUENCE [LARGE SCALE GENOMIC DNA]</scope>
    <source>
        <strain evidence="1 2">LD120</strain>
    </source>
</reference>
<comment type="caution">
    <text evidence="1">The sequence shown here is derived from an EMBL/GenBank/DDBJ whole genome shotgun (WGS) entry which is preliminary data.</text>
</comment>
<dbReference type="Proteomes" id="UP000772196">
    <property type="component" value="Unassembled WGS sequence"/>
</dbReference>
<evidence type="ECO:0000313" key="1">
    <source>
        <dbReference type="EMBL" id="NKI44140.1"/>
    </source>
</evidence>
<keyword evidence="2" id="KW-1185">Reference proteome</keyword>
<name>A0ABX1HA15_9ACTN</name>
<gene>
    <name evidence="1" type="ORF">HFV08_23415</name>
</gene>
<proteinExistence type="predicted"/>
<evidence type="ECO:0000313" key="2">
    <source>
        <dbReference type="Proteomes" id="UP000772196"/>
    </source>
</evidence>
<dbReference type="EMBL" id="JAAWWP010000016">
    <property type="protein sequence ID" value="NKI44140.1"/>
    <property type="molecule type" value="Genomic_DNA"/>
</dbReference>
<protein>
    <submittedName>
        <fullName evidence="1">Uncharacterized protein</fullName>
    </submittedName>
</protein>
<dbReference type="RefSeq" id="WP_168542115.1">
    <property type="nucleotide sequence ID" value="NZ_JAAWWP010000016.1"/>
</dbReference>
<accession>A0ABX1HA15</accession>
<sequence>MERKLLGIYLNDHLAGASFGAGLADRIAHRHRDSAAGPELARLAREITEDRRALLDVMAALGVPARRYKVYGGRVAERLGLLKLNGSLYRRSGLSTVIELETLRLGVEGKSLVWRTLLDVEEARADLDRPRVQTLLDRARAQIDLLAGLRTTAAVRVFQSLPGV</sequence>
<organism evidence="1 2">
    <name type="scientific">Streptomyces physcomitrii</name>
    <dbReference type="NCBI Taxonomy" id="2724184"/>
    <lineage>
        <taxon>Bacteria</taxon>
        <taxon>Bacillati</taxon>
        <taxon>Actinomycetota</taxon>
        <taxon>Actinomycetes</taxon>
        <taxon>Kitasatosporales</taxon>
        <taxon>Streptomycetaceae</taxon>
        <taxon>Streptomyces</taxon>
    </lineage>
</organism>